<gene>
    <name evidence="3" type="ORF">P154DRAFT_518941</name>
</gene>
<dbReference type="GO" id="GO:0003729">
    <property type="term" value="F:mRNA binding"/>
    <property type="evidence" value="ECO:0007669"/>
    <property type="project" value="TreeGrafter"/>
</dbReference>
<dbReference type="PROSITE" id="PS51375">
    <property type="entry name" value="PPR"/>
    <property type="match status" value="1"/>
</dbReference>
<evidence type="ECO:0008006" key="5">
    <source>
        <dbReference type="Google" id="ProtNLM"/>
    </source>
</evidence>
<dbReference type="NCBIfam" id="TIGR00756">
    <property type="entry name" value="PPR"/>
    <property type="match status" value="1"/>
</dbReference>
<dbReference type="Gene3D" id="1.25.40.10">
    <property type="entry name" value="Tetratricopeptide repeat domain"/>
    <property type="match status" value="2"/>
</dbReference>
<dbReference type="PANTHER" id="PTHR47933">
    <property type="entry name" value="PENTATRICOPEPTIDE REPEAT-CONTAINING PROTEIN 1, MITOCHONDRIAL"/>
    <property type="match status" value="1"/>
</dbReference>
<proteinExistence type="predicted"/>
<keyword evidence="4" id="KW-1185">Reference proteome</keyword>
<evidence type="ECO:0000256" key="1">
    <source>
        <dbReference type="ARBA" id="ARBA00022737"/>
    </source>
</evidence>
<keyword evidence="1" id="KW-0677">Repeat</keyword>
<reference evidence="3" key="1">
    <citation type="journal article" date="2020" name="Stud. Mycol.">
        <title>101 Dothideomycetes genomes: a test case for predicting lifestyles and emergence of pathogens.</title>
        <authorList>
            <person name="Haridas S."/>
            <person name="Albert R."/>
            <person name="Binder M."/>
            <person name="Bloem J."/>
            <person name="Labutti K."/>
            <person name="Salamov A."/>
            <person name="Andreopoulos B."/>
            <person name="Baker S."/>
            <person name="Barry K."/>
            <person name="Bills G."/>
            <person name="Bluhm B."/>
            <person name="Cannon C."/>
            <person name="Castanera R."/>
            <person name="Culley D."/>
            <person name="Daum C."/>
            <person name="Ezra D."/>
            <person name="Gonzalez J."/>
            <person name="Henrissat B."/>
            <person name="Kuo A."/>
            <person name="Liang C."/>
            <person name="Lipzen A."/>
            <person name="Lutzoni F."/>
            <person name="Magnuson J."/>
            <person name="Mondo S."/>
            <person name="Nolan M."/>
            <person name="Ohm R."/>
            <person name="Pangilinan J."/>
            <person name="Park H.-J."/>
            <person name="Ramirez L."/>
            <person name="Alfaro M."/>
            <person name="Sun H."/>
            <person name="Tritt A."/>
            <person name="Yoshinaga Y."/>
            <person name="Zwiers L.-H."/>
            <person name="Turgeon B."/>
            <person name="Goodwin S."/>
            <person name="Spatafora J."/>
            <person name="Crous P."/>
            <person name="Grigoriev I."/>
        </authorList>
    </citation>
    <scope>NUCLEOTIDE SEQUENCE</scope>
    <source>
        <strain evidence="3">CBS 123094</strain>
    </source>
</reference>
<organism evidence="3 4">
    <name type="scientific">Amniculicola lignicola CBS 123094</name>
    <dbReference type="NCBI Taxonomy" id="1392246"/>
    <lineage>
        <taxon>Eukaryota</taxon>
        <taxon>Fungi</taxon>
        <taxon>Dikarya</taxon>
        <taxon>Ascomycota</taxon>
        <taxon>Pezizomycotina</taxon>
        <taxon>Dothideomycetes</taxon>
        <taxon>Pleosporomycetidae</taxon>
        <taxon>Pleosporales</taxon>
        <taxon>Amniculicolaceae</taxon>
        <taxon>Amniculicola</taxon>
    </lineage>
</organism>
<name>A0A6A5WTH2_9PLEO</name>
<evidence type="ECO:0000313" key="4">
    <source>
        <dbReference type="Proteomes" id="UP000799779"/>
    </source>
</evidence>
<feature type="repeat" description="PPR" evidence="2">
    <location>
        <begin position="358"/>
        <end position="388"/>
    </location>
</feature>
<evidence type="ECO:0000313" key="3">
    <source>
        <dbReference type="EMBL" id="KAF2004887.1"/>
    </source>
</evidence>
<protein>
    <recommendedName>
        <fullName evidence="5">Pentatricopeptide repeat protein</fullName>
    </recommendedName>
</protein>
<accession>A0A6A5WTH2</accession>
<dbReference type="EMBL" id="ML977565">
    <property type="protein sequence ID" value="KAF2004887.1"/>
    <property type="molecule type" value="Genomic_DNA"/>
</dbReference>
<dbReference type="OrthoDB" id="1908178at2759"/>
<dbReference type="InterPro" id="IPR002885">
    <property type="entry name" value="PPR_rpt"/>
</dbReference>
<dbReference type="Pfam" id="PF01535">
    <property type="entry name" value="PPR"/>
    <property type="match status" value="1"/>
</dbReference>
<dbReference type="Proteomes" id="UP000799779">
    <property type="component" value="Unassembled WGS sequence"/>
</dbReference>
<dbReference type="InterPro" id="IPR011990">
    <property type="entry name" value="TPR-like_helical_dom_sf"/>
</dbReference>
<dbReference type="PANTHER" id="PTHR47933:SF11">
    <property type="entry name" value="PENTATRICOPEPTIDE REPEAT-CONTAINING PROTEIN 2"/>
    <property type="match status" value="1"/>
</dbReference>
<evidence type="ECO:0000256" key="2">
    <source>
        <dbReference type="PROSITE-ProRule" id="PRU00708"/>
    </source>
</evidence>
<sequence length="581" mass="66105">MSLLRTFDRTTCTSVSHAATLLPFLRPSTISHPTRRAFRSAAMTSPPRLPPSPAHMDTLFIQALARAGSCPEHARQMSTIGNLIPVSYGHHRTRRRITYHGRRDFKWKAARKGPLKSVKQFAQNELAALVDYYGIKLDQGPEDEAVDDGPLLWNIGDDHILWPVREPLHEEYIRTLEKLLENEGASHDELFALYRKLPAPGVVYLSSKTIRALLHHLSIVERANHVSMHRFLSLLDDMKSGHIHILRSEWTSAIFFAGRFMGTVSADEVQSALYIWRDMEKRAGVRGGVVTLNVLFDIAVKAGKYALAETFLGELRARKLKIHRHFRISSIYYYGVLQDGNAVRRTYLALVEAGEVVDTVVMNAVIASLFRAGEPAAAEHVFERMKRLHAIRTHQGPSPHDWRSRRLVGLDLTWEAQRLFDMPELRKKLQESAPISPNSRTYGLLIRHHAGVVGNVDRVTELLKEMQYNSVPLDGTIFITIIYGFVGFGGVRYSSWTKDRLEEVWAQYLHSVKEGVQGIFLSPLAVIAALKAFKRCTDDDRVLKAWEEAREVWDPTPDELDRVLRHLRKLVPEHPFFLGNM</sequence>
<dbReference type="InterPro" id="IPR051240">
    <property type="entry name" value="Mito_RNA-Proc/Resp"/>
</dbReference>
<dbReference type="AlphaFoldDB" id="A0A6A5WTH2"/>